<dbReference type="GO" id="GO:0070987">
    <property type="term" value="P:error-free translesion synthesis"/>
    <property type="evidence" value="ECO:0007669"/>
    <property type="project" value="TreeGrafter"/>
</dbReference>
<dbReference type="PANTHER" id="PTHR14289:SF16">
    <property type="entry name" value="POLYMERASE DELTA-INTERACTING PROTEIN 2"/>
    <property type="match status" value="1"/>
</dbReference>
<evidence type="ECO:0000313" key="5">
    <source>
        <dbReference type="Proteomes" id="UP000627715"/>
    </source>
</evidence>
<dbReference type="EMBL" id="BMIY01000007">
    <property type="protein sequence ID" value="GFZ76087.1"/>
    <property type="molecule type" value="Genomic_DNA"/>
</dbReference>
<dbReference type="Proteomes" id="UP000627715">
    <property type="component" value="Unassembled WGS sequence"/>
</dbReference>
<evidence type="ECO:0000256" key="2">
    <source>
        <dbReference type="HAMAP-Rule" id="MF_00791"/>
    </source>
</evidence>
<organism evidence="4 5">
    <name type="scientific">Pseudohongiella nitratireducens</name>
    <dbReference type="NCBI Taxonomy" id="1768907"/>
    <lineage>
        <taxon>Bacteria</taxon>
        <taxon>Pseudomonadati</taxon>
        <taxon>Pseudomonadota</taxon>
        <taxon>Gammaproteobacteria</taxon>
        <taxon>Pseudomonadales</taxon>
        <taxon>Pseudohongiellaceae</taxon>
        <taxon>Pseudohongiella</taxon>
    </lineage>
</organism>
<name>A0A916QL88_9GAMM</name>
<proteinExistence type="inferred from homology"/>
<dbReference type="AlphaFoldDB" id="A0A916QL88"/>
<comment type="caution">
    <text evidence="4">The sequence shown here is derived from an EMBL/GenBank/DDBJ whole genome shotgun (WGS) entry which is preliminary data.</text>
</comment>
<dbReference type="RefSeq" id="WP_068810931.1">
    <property type="nucleotide sequence ID" value="NZ_BMIY01000007.1"/>
</dbReference>
<dbReference type="InterPro" id="IPR036767">
    <property type="entry name" value="ApaG_sf"/>
</dbReference>
<dbReference type="HAMAP" id="MF_00791">
    <property type="entry name" value="ApaG"/>
    <property type="match status" value="1"/>
</dbReference>
<accession>A0A916QL88</accession>
<dbReference type="OrthoDB" id="9795226at2"/>
<gene>
    <name evidence="2 4" type="primary">apaG</name>
    <name evidence="4" type="ORF">GCM10011403_18830</name>
</gene>
<reference evidence="4" key="1">
    <citation type="journal article" date="2014" name="Int. J. Syst. Evol. Microbiol.">
        <title>Complete genome sequence of Corynebacterium casei LMG S-19264T (=DSM 44701T), isolated from a smear-ripened cheese.</title>
        <authorList>
            <consortium name="US DOE Joint Genome Institute (JGI-PGF)"/>
            <person name="Walter F."/>
            <person name="Albersmeier A."/>
            <person name="Kalinowski J."/>
            <person name="Ruckert C."/>
        </authorList>
    </citation>
    <scope>NUCLEOTIDE SEQUENCE</scope>
    <source>
        <strain evidence="4">CGMCC 1.15425</strain>
    </source>
</reference>
<reference evidence="4" key="2">
    <citation type="submission" date="2020-09" db="EMBL/GenBank/DDBJ databases">
        <authorList>
            <person name="Sun Q."/>
            <person name="Zhou Y."/>
        </authorList>
    </citation>
    <scope>NUCLEOTIDE SEQUENCE</scope>
    <source>
        <strain evidence="4">CGMCC 1.15425</strain>
    </source>
</reference>
<dbReference type="SUPFAM" id="SSF110069">
    <property type="entry name" value="ApaG-like"/>
    <property type="match status" value="1"/>
</dbReference>
<evidence type="ECO:0000313" key="4">
    <source>
        <dbReference type="EMBL" id="GFZ76087.1"/>
    </source>
</evidence>
<dbReference type="InterPro" id="IPR007474">
    <property type="entry name" value="ApaG_domain"/>
</dbReference>
<dbReference type="PANTHER" id="PTHR14289">
    <property type="entry name" value="F-BOX ONLY PROTEIN 3"/>
    <property type="match status" value="1"/>
</dbReference>
<dbReference type="InterPro" id="IPR023065">
    <property type="entry name" value="Uncharacterised_ApaG"/>
</dbReference>
<feature type="domain" description="ApaG" evidence="3">
    <location>
        <begin position="1"/>
        <end position="124"/>
    </location>
</feature>
<evidence type="ECO:0000259" key="3">
    <source>
        <dbReference type="PROSITE" id="PS51087"/>
    </source>
</evidence>
<sequence>MNSNDIHIQVRTRYLSEQSNPGESQYAFAYTITIRNLGDQAVKLLSRHWIIKDDNDKVEEVQGPGVVGLQPTIEPGQEFVYSSGAVIPTEFGTMQGSYEMQLTDGTRMQTPIPAFLLSQPHSVH</sequence>
<dbReference type="PROSITE" id="PS51087">
    <property type="entry name" value="APAG"/>
    <property type="match status" value="1"/>
</dbReference>
<dbReference type="Gene3D" id="2.60.40.1470">
    <property type="entry name" value="ApaG domain"/>
    <property type="match status" value="1"/>
</dbReference>
<dbReference type="NCBIfam" id="NF003967">
    <property type="entry name" value="PRK05461.1"/>
    <property type="match status" value="1"/>
</dbReference>
<protein>
    <recommendedName>
        <fullName evidence="1 2">Protein ApaG</fullName>
    </recommendedName>
</protein>
<evidence type="ECO:0000256" key="1">
    <source>
        <dbReference type="ARBA" id="ARBA00017693"/>
    </source>
</evidence>
<dbReference type="Pfam" id="PF04379">
    <property type="entry name" value="DUF525"/>
    <property type="match status" value="1"/>
</dbReference>
<keyword evidence="5" id="KW-1185">Reference proteome</keyword>